<evidence type="ECO:0000313" key="2">
    <source>
        <dbReference type="Proteomes" id="UP001596157"/>
    </source>
</evidence>
<evidence type="ECO:0000313" key="1">
    <source>
        <dbReference type="EMBL" id="MFC5290931.1"/>
    </source>
</evidence>
<dbReference type="EMBL" id="JBHSKF010000019">
    <property type="protein sequence ID" value="MFC5290931.1"/>
    <property type="molecule type" value="Genomic_DNA"/>
</dbReference>
<comment type="caution">
    <text evidence="1">The sequence shown here is derived from an EMBL/GenBank/DDBJ whole genome shotgun (WGS) entry which is preliminary data.</text>
</comment>
<gene>
    <name evidence="1" type="ORF">ACFPM7_28105</name>
</gene>
<sequence length="204" mass="23301">MPSLSQEHYQWVDAMSDLAWSVAVIRGRSAAEVVRTYGGDPLQPQRMTYAEANDWRNQHFNEAGLLLVNQLDQATVVIEPNGWASSIAELARRLSAHDAHFMSVYWSPSAYQVCEAKDGRVTALFDPIYVEPDEPEPRDGERYPAWLKRDEFLADIRIRSSCMTLLEAQTGVRVERWWLEQQLTVFEVPDPDELLAGIARVRLP</sequence>
<dbReference type="RefSeq" id="WP_378250830.1">
    <property type="nucleotide sequence ID" value="NZ_JBHSKF010000019.1"/>
</dbReference>
<accession>A0ABW0EYC5</accession>
<protein>
    <submittedName>
        <fullName evidence="1">DUF6461 domain-containing protein</fullName>
    </submittedName>
</protein>
<dbReference type="Pfam" id="PF20062">
    <property type="entry name" value="DUF6461"/>
    <property type="match status" value="1"/>
</dbReference>
<keyword evidence="2" id="KW-1185">Reference proteome</keyword>
<proteinExistence type="predicted"/>
<name>A0ABW0EYC5_9PSEU</name>
<dbReference type="Proteomes" id="UP001596157">
    <property type="component" value="Unassembled WGS sequence"/>
</dbReference>
<dbReference type="InterPro" id="IPR045592">
    <property type="entry name" value="DUF6461"/>
</dbReference>
<organism evidence="1 2">
    <name type="scientific">Actinokineospora guangxiensis</name>
    <dbReference type="NCBI Taxonomy" id="1490288"/>
    <lineage>
        <taxon>Bacteria</taxon>
        <taxon>Bacillati</taxon>
        <taxon>Actinomycetota</taxon>
        <taxon>Actinomycetes</taxon>
        <taxon>Pseudonocardiales</taxon>
        <taxon>Pseudonocardiaceae</taxon>
        <taxon>Actinokineospora</taxon>
    </lineage>
</organism>
<reference evidence="2" key="1">
    <citation type="journal article" date="2019" name="Int. J. Syst. Evol. Microbiol.">
        <title>The Global Catalogue of Microorganisms (GCM) 10K type strain sequencing project: providing services to taxonomists for standard genome sequencing and annotation.</title>
        <authorList>
            <consortium name="The Broad Institute Genomics Platform"/>
            <consortium name="The Broad Institute Genome Sequencing Center for Infectious Disease"/>
            <person name="Wu L."/>
            <person name="Ma J."/>
        </authorList>
    </citation>
    <scope>NUCLEOTIDE SEQUENCE [LARGE SCALE GENOMIC DNA]</scope>
    <source>
        <strain evidence="2">CCUG 59778</strain>
    </source>
</reference>